<evidence type="ECO:0000256" key="11">
    <source>
        <dbReference type="PIRSR" id="PIRSR001400-2"/>
    </source>
</evidence>
<dbReference type="SUPFAM" id="SSF51604">
    <property type="entry name" value="Enolase C-terminal domain-like"/>
    <property type="match status" value="1"/>
</dbReference>
<feature type="active site" description="Proton acceptor" evidence="9 10">
    <location>
        <position position="338"/>
    </location>
</feature>
<comment type="catalytic activity">
    <reaction evidence="9">
        <text>(2R)-2-phosphoglycerate = phosphoenolpyruvate + H2O</text>
        <dbReference type="Rhea" id="RHEA:10164"/>
        <dbReference type="ChEBI" id="CHEBI:15377"/>
        <dbReference type="ChEBI" id="CHEBI:58289"/>
        <dbReference type="ChEBI" id="CHEBI:58702"/>
        <dbReference type="EC" id="4.2.1.11"/>
    </reaction>
</comment>
<dbReference type="PANTHER" id="PTHR11902">
    <property type="entry name" value="ENOLASE"/>
    <property type="match status" value="1"/>
</dbReference>
<feature type="binding site" evidence="9 12">
    <location>
        <position position="313"/>
    </location>
    <ligand>
        <name>Mg(2+)</name>
        <dbReference type="ChEBI" id="CHEBI:18420"/>
    </ligand>
</feature>
<dbReference type="AlphaFoldDB" id="A0A1F7JFS6"/>
<evidence type="ECO:0000256" key="6">
    <source>
        <dbReference type="ARBA" id="ARBA00022842"/>
    </source>
</evidence>
<dbReference type="Pfam" id="PF03952">
    <property type="entry name" value="Enolase_N"/>
    <property type="match status" value="1"/>
</dbReference>
<proteinExistence type="inferred from homology"/>
<dbReference type="CDD" id="cd03313">
    <property type="entry name" value="enolase"/>
    <property type="match status" value="1"/>
</dbReference>
<keyword evidence="8 9" id="KW-0456">Lyase</keyword>
<evidence type="ECO:0000256" key="5">
    <source>
        <dbReference type="ARBA" id="ARBA00022525"/>
    </source>
</evidence>
<gene>
    <name evidence="9" type="primary">eno</name>
    <name evidence="15" type="ORF">A3H78_06145</name>
</gene>
<keyword evidence="15" id="KW-0670">Pyruvate</keyword>
<feature type="binding site" evidence="9">
    <location>
        <position position="166"/>
    </location>
    <ligand>
        <name>(2R)-2-phosphoglycerate</name>
        <dbReference type="ChEBI" id="CHEBI:58289"/>
    </ligand>
</feature>
<dbReference type="SMART" id="SM01192">
    <property type="entry name" value="Enolase_C"/>
    <property type="match status" value="1"/>
</dbReference>
<dbReference type="HAMAP" id="MF_00318">
    <property type="entry name" value="Enolase"/>
    <property type="match status" value="1"/>
</dbReference>
<dbReference type="Pfam" id="PF00113">
    <property type="entry name" value="Enolase_C"/>
    <property type="match status" value="1"/>
</dbReference>
<feature type="binding site" evidence="9">
    <location>
        <position position="368"/>
    </location>
    <ligand>
        <name>(2R)-2-phosphoglycerate</name>
        <dbReference type="ChEBI" id="CHEBI:58289"/>
    </ligand>
</feature>
<dbReference type="InterPro" id="IPR036849">
    <property type="entry name" value="Enolase-like_C_sf"/>
</dbReference>
<dbReference type="NCBIfam" id="TIGR01060">
    <property type="entry name" value="eno"/>
    <property type="match status" value="1"/>
</dbReference>
<dbReference type="InterPro" id="IPR020810">
    <property type="entry name" value="Enolase_C"/>
</dbReference>
<dbReference type="EC" id="4.2.1.11" evidence="3 9"/>
<feature type="binding site" evidence="11">
    <location>
        <position position="158"/>
    </location>
    <ligand>
        <name>substrate</name>
    </ligand>
</feature>
<keyword evidence="5 9" id="KW-0964">Secreted</keyword>
<comment type="caution">
    <text evidence="15">The sequence shown here is derived from an EMBL/GenBank/DDBJ whole genome shotgun (WGS) entry which is preliminary data.</text>
</comment>
<evidence type="ECO:0000256" key="2">
    <source>
        <dbReference type="ARBA" id="ARBA00009604"/>
    </source>
</evidence>
<comment type="cofactor">
    <cofactor evidence="12">
        <name>Mg(2+)</name>
        <dbReference type="ChEBI" id="CHEBI:18420"/>
    </cofactor>
    <text evidence="12">Mg(2+) is required for catalysis and for stabilizing the dimer.</text>
</comment>
<dbReference type="GO" id="GO:0005576">
    <property type="term" value="C:extracellular region"/>
    <property type="evidence" value="ECO:0007669"/>
    <property type="project" value="UniProtKB-SubCell"/>
</dbReference>
<feature type="binding site" evidence="9">
    <location>
        <position position="389"/>
    </location>
    <ligand>
        <name>(2R)-2-phosphoglycerate</name>
        <dbReference type="ChEBI" id="CHEBI:58289"/>
    </ligand>
</feature>
<evidence type="ECO:0000259" key="13">
    <source>
        <dbReference type="SMART" id="SM01192"/>
    </source>
</evidence>
<keyword evidence="7 9" id="KW-0324">Glycolysis</keyword>
<feature type="binding site" evidence="9 12">
    <location>
        <position position="286"/>
    </location>
    <ligand>
        <name>Mg(2+)</name>
        <dbReference type="ChEBI" id="CHEBI:18420"/>
    </ligand>
</feature>
<accession>A0A1F7JFS6</accession>
<feature type="binding site" evidence="9">
    <location>
        <position position="338"/>
    </location>
    <ligand>
        <name>(2R)-2-phosphoglycerate</name>
        <dbReference type="ChEBI" id="CHEBI:58289"/>
    </ligand>
</feature>
<dbReference type="SFLD" id="SFLDS00001">
    <property type="entry name" value="Enolase"/>
    <property type="match status" value="1"/>
</dbReference>
<dbReference type="GO" id="GO:0004634">
    <property type="term" value="F:phosphopyruvate hydratase activity"/>
    <property type="evidence" value="ECO:0007669"/>
    <property type="project" value="UniProtKB-UniRule"/>
</dbReference>
<evidence type="ECO:0000313" key="16">
    <source>
        <dbReference type="Proteomes" id="UP000177418"/>
    </source>
</evidence>
<comment type="cofactor">
    <cofactor evidence="9">
        <name>Mg(2+)</name>
        <dbReference type="ChEBI" id="CHEBI:18420"/>
    </cofactor>
    <text evidence="9">Binds a second Mg(2+) ion via substrate during catalysis.</text>
</comment>
<dbReference type="GO" id="GO:0000287">
    <property type="term" value="F:magnesium ion binding"/>
    <property type="evidence" value="ECO:0007669"/>
    <property type="project" value="UniProtKB-UniRule"/>
</dbReference>
<evidence type="ECO:0000256" key="10">
    <source>
        <dbReference type="PIRSR" id="PIRSR001400-1"/>
    </source>
</evidence>
<evidence type="ECO:0000256" key="9">
    <source>
        <dbReference type="HAMAP-Rule" id="MF_00318"/>
    </source>
</evidence>
<dbReference type="Gene3D" id="3.30.390.10">
    <property type="entry name" value="Enolase-like, N-terminal domain"/>
    <property type="match status" value="1"/>
</dbReference>
<keyword evidence="6 9" id="KW-0460">Magnesium</keyword>
<dbReference type="PANTHER" id="PTHR11902:SF1">
    <property type="entry name" value="ENOLASE"/>
    <property type="match status" value="1"/>
</dbReference>
<feature type="binding site" evidence="11">
    <location>
        <position position="313"/>
    </location>
    <ligand>
        <name>substrate</name>
    </ligand>
</feature>
<dbReference type="InterPro" id="IPR020811">
    <property type="entry name" value="Enolase_N"/>
</dbReference>
<evidence type="ECO:0000259" key="14">
    <source>
        <dbReference type="SMART" id="SM01193"/>
    </source>
</evidence>
<feature type="binding site" evidence="11">
    <location>
        <position position="286"/>
    </location>
    <ligand>
        <name>substrate</name>
    </ligand>
</feature>
<dbReference type="PIRSF" id="PIRSF001400">
    <property type="entry name" value="Enolase"/>
    <property type="match status" value="1"/>
</dbReference>
<dbReference type="EMBL" id="MGAV01000015">
    <property type="protein sequence ID" value="OGK54455.1"/>
    <property type="molecule type" value="Genomic_DNA"/>
</dbReference>
<dbReference type="Proteomes" id="UP000177418">
    <property type="component" value="Unassembled WGS sequence"/>
</dbReference>
<evidence type="ECO:0000256" key="7">
    <source>
        <dbReference type="ARBA" id="ARBA00023152"/>
    </source>
</evidence>
<comment type="subcellular location">
    <subcellularLocation>
        <location evidence="9">Cytoplasm</location>
    </subcellularLocation>
    <subcellularLocation>
        <location evidence="9">Secreted</location>
    </subcellularLocation>
    <subcellularLocation>
        <location evidence="9">Cell surface</location>
    </subcellularLocation>
    <text evidence="9">Fractions of enolase are present in both the cytoplasm and on the cell surface.</text>
</comment>
<protein>
    <recommendedName>
        <fullName evidence="4 9">Enolase</fullName>
        <ecNumber evidence="3 9">4.2.1.11</ecNumber>
    </recommendedName>
    <alternativeName>
        <fullName evidence="9">2-phospho-D-glycerate hydro-lyase</fullName>
    </alternativeName>
    <alternativeName>
        <fullName evidence="9">2-phosphoglycerate dehydratase</fullName>
    </alternativeName>
</protein>
<feature type="binding site" evidence="11">
    <location>
        <begin position="365"/>
        <end position="368"/>
    </location>
    <ligand>
        <name>substrate</name>
    </ligand>
</feature>
<evidence type="ECO:0000256" key="3">
    <source>
        <dbReference type="ARBA" id="ARBA00012058"/>
    </source>
</evidence>
<feature type="binding site" evidence="11">
    <location>
        <position position="167"/>
    </location>
    <ligand>
        <name>substrate</name>
    </ligand>
</feature>
<dbReference type="SFLD" id="SFLDG00178">
    <property type="entry name" value="enolase"/>
    <property type="match status" value="1"/>
</dbReference>
<dbReference type="Gene3D" id="3.20.20.120">
    <property type="entry name" value="Enolase-like C-terminal domain"/>
    <property type="match status" value="1"/>
</dbReference>
<organism evidence="15 16">
    <name type="scientific">Candidatus Roizmanbacteria bacterium RIFCSPLOWO2_02_FULL_36_11</name>
    <dbReference type="NCBI Taxonomy" id="1802071"/>
    <lineage>
        <taxon>Bacteria</taxon>
        <taxon>Candidatus Roizmaniibacteriota</taxon>
    </lineage>
</organism>
<comment type="function">
    <text evidence="9">Catalyzes the reversible conversion of 2-phosphoglycerate (2-PG) into phosphoenolpyruvate (PEP). It is essential for the degradation of carbohydrates via glycolysis.</text>
</comment>
<feature type="binding site" evidence="11">
    <location>
        <position position="389"/>
    </location>
    <ligand>
        <name>substrate</name>
    </ligand>
</feature>
<reference evidence="15 16" key="1">
    <citation type="journal article" date="2016" name="Nat. Commun.">
        <title>Thousands of microbial genomes shed light on interconnected biogeochemical processes in an aquifer system.</title>
        <authorList>
            <person name="Anantharaman K."/>
            <person name="Brown C.T."/>
            <person name="Hug L.A."/>
            <person name="Sharon I."/>
            <person name="Castelle C.J."/>
            <person name="Probst A.J."/>
            <person name="Thomas B.C."/>
            <person name="Singh A."/>
            <person name="Wilkins M.J."/>
            <person name="Karaoz U."/>
            <person name="Brodie E.L."/>
            <person name="Williams K.H."/>
            <person name="Hubbard S.S."/>
            <person name="Banfield J.F."/>
        </authorList>
    </citation>
    <scope>NUCLEOTIDE SEQUENCE [LARGE SCALE GENOMIC DNA]</scope>
</reference>
<dbReference type="GO" id="GO:0000015">
    <property type="term" value="C:phosphopyruvate hydratase complex"/>
    <property type="evidence" value="ECO:0007669"/>
    <property type="project" value="InterPro"/>
</dbReference>
<sequence>MKIKRIKAIEILDSRGNPTIKSFVELENGLTGSACIPSGASTGTHEAAELRDDNKKRYLGKGVLKAIENVNSNISKKLTGASIENIQDIDLIMIGLDGTENKTNLGANAILSVSLATARTLAFFSKKPLWKIINEYYFTSVKPGFPRLFVNVVNGGKHADWNFDIQEFVISPVNNLPSESVRISSEIFHHLAKKLKEKNLSILVGDEGGYSPALNSNDEVFEYLLCAIQTAGYSKQDINLGIDAAASEFYNNSEYTLKKNNKKLSPDQLIEYYMKLNTKYGVRYFEDAFAEDDWISFAKFTHDLKNNGIVIGDDLYCTNPKRIKRGIKEKTTTAVLIKVNQIGSLFETVEAIRLAQQHSLQVFISHRSGETEDSFIADLAYGCGADFIKTGSMSRSERIAKYNRLLEIEAIEVNH</sequence>
<evidence type="ECO:0000256" key="8">
    <source>
        <dbReference type="ARBA" id="ARBA00023239"/>
    </source>
</evidence>
<dbReference type="GO" id="GO:0009986">
    <property type="term" value="C:cell surface"/>
    <property type="evidence" value="ECO:0007669"/>
    <property type="project" value="UniProtKB-SubCell"/>
</dbReference>
<evidence type="ECO:0000256" key="4">
    <source>
        <dbReference type="ARBA" id="ARBA00017068"/>
    </source>
</evidence>
<dbReference type="GO" id="GO:0006096">
    <property type="term" value="P:glycolytic process"/>
    <property type="evidence" value="ECO:0007669"/>
    <property type="project" value="UniProtKB-UniRule"/>
</dbReference>
<keyword evidence="9 12" id="KW-0479">Metal-binding</keyword>
<feature type="binding site" evidence="9">
    <location>
        <position position="367"/>
    </location>
    <ligand>
        <name>(2R)-2-phosphoglycerate</name>
        <dbReference type="ChEBI" id="CHEBI:58289"/>
    </ligand>
</feature>
<dbReference type="InterPro" id="IPR029017">
    <property type="entry name" value="Enolase-like_N"/>
</dbReference>
<dbReference type="PRINTS" id="PR00148">
    <property type="entry name" value="ENOLASE"/>
</dbReference>
<evidence type="ECO:0000313" key="15">
    <source>
        <dbReference type="EMBL" id="OGK54455.1"/>
    </source>
</evidence>
<feature type="domain" description="Enolase N-terminal" evidence="14">
    <location>
        <begin position="3"/>
        <end position="133"/>
    </location>
</feature>
<name>A0A1F7JFS6_9BACT</name>
<comment type="pathway">
    <text evidence="1 9">Carbohydrate degradation; glycolysis; pyruvate from D-glyceraldehyde 3-phosphate: step 4/5.</text>
</comment>
<feature type="domain" description="Enolase C-terminal TIM barrel" evidence="13">
    <location>
        <begin position="142"/>
        <end position="414"/>
    </location>
</feature>
<evidence type="ECO:0000256" key="1">
    <source>
        <dbReference type="ARBA" id="ARBA00005031"/>
    </source>
</evidence>
<feature type="binding site" evidence="9 12">
    <location>
        <position position="243"/>
    </location>
    <ligand>
        <name>Mg(2+)</name>
        <dbReference type="ChEBI" id="CHEBI:18420"/>
    </ligand>
</feature>
<dbReference type="SMART" id="SM01193">
    <property type="entry name" value="Enolase_N"/>
    <property type="match status" value="1"/>
</dbReference>
<dbReference type="UniPathway" id="UPA00109">
    <property type="reaction ID" value="UER00187"/>
</dbReference>
<keyword evidence="9" id="KW-0963">Cytoplasm</keyword>
<comment type="similarity">
    <text evidence="2 9">Belongs to the enolase family.</text>
</comment>
<feature type="active site" description="Proton donor" evidence="9 10">
    <location>
        <position position="207"/>
    </location>
</feature>
<dbReference type="SFLD" id="SFLDF00002">
    <property type="entry name" value="enolase"/>
    <property type="match status" value="1"/>
</dbReference>
<dbReference type="InterPro" id="IPR000941">
    <property type="entry name" value="Enolase"/>
</dbReference>
<evidence type="ECO:0000256" key="12">
    <source>
        <dbReference type="PIRSR" id="PIRSR001400-3"/>
    </source>
</evidence>
<dbReference type="SUPFAM" id="SSF54826">
    <property type="entry name" value="Enolase N-terminal domain-like"/>
    <property type="match status" value="1"/>
</dbReference>